<reference evidence="2 3" key="1">
    <citation type="journal article" date="2019" name="Sci. Rep.">
        <title>Comparative genomics of chytrid fungi reveal insights into the obligate biotrophic and pathogenic lifestyle of Synchytrium endobioticum.</title>
        <authorList>
            <person name="van de Vossenberg B.T.L.H."/>
            <person name="Warris S."/>
            <person name="Nguyen H.D.T."/>
            <person name="van Gent-Pelzer M.P.E."/>
            <person name="Joly D.L."/>
            <person name="van de Geest H.C."/>
            <person name="Bonants P.J.M."/>
            <person name="Smith D.S."/>
            <person name="Levesque C.A."/>
            <person name="van der Lee T.A.J."/>
        </authorList>
    </citation>
    <scope>NUCLEOTIDE SEQUENCE [LARGE SCALE GENOMIC DNA]</scope>
    <source>
        <strain evidence="2 3">JEL517</strain>
    </source>
</reference>
<accession>A0A507BNZ0</accession>
<evidence type="ECO:0000313" key="3">
    <source>
        <dbReference type="Proteomes" id="UP000319731"/>
    </source>
</evidence>
<dbReference type="PRINTS" id="PR00315">
    <property type="entry name" value="ELONGATNFCT"/>
</dbReference>
<dbReference type="SUPFAM" id="SSF52540">
    <property type="entry name" value="P-loop containing nucleoside triphosphate hydrolases"/>
    <property type="match status" value="1"/>
</dbReference>
<evidence type="ECO:0000259" key="1">
    <source>
        <dbReference type="PROSITE" id="PS51722"/>
    </source>
</evidence>
<dbReference type="Proteomes" id="UP000319731">
    <property type="component" value="Unassembled WGS sequence"/>
</dbReference>
<dbReference type="SUPFAM" id="SSF50447">
    <property type="entry name" value="Translation proteins"/>
    <property type="match status" value="1"/>
</dbReference>
<dbReference type="GeneID" id="42006669"/>
<dbReference type="Pfam" id="PF21131">
    <property type="entry name" value="eEFSec_4th"/>
    <property type="match status" value="1"/>
</dbReference>
<dbReference type="InterPro" id="IPR050055">
    <property type="entry name" value="EF-Tu_GTPase"/>
</dbReference>
<name>A0A507BNZ0_9FUNG</name>
<feature type="domain" description="Tr-type G" evidence="1">
    <location>
        <begin position="40"/>
        <end position="243"/>
    </location>
</feature>
<organism evidence="2 3">
    <name type="scientific">Synchytrium microbalum</name>
    <dbReference type="NCBI Taxonomy" id="1806994"/>
    <lineage>
        <taxon>Eukaryota</taxon>
        <taxon>Fungi</taxon>
        <taxon>Fungi incertae sedis</taxon>
        <taxon>Chytridiomycota</taxon>
        <taxon>Chytridiomycota incertae sedis</taxon>
        <taxon>Chytridiomycetes</taxon>
        <taxon>Synchytriales</taxon>
        <taxon>Synchytriaceae</taxon>
        <taxon>Synchytrium</taxon>
    </lineage>
</organism>
<dbReference type="InterPro" id="IPR004161">
    <property type="entry name" value="EFTu-like_2"/>
</dbReference>
<dbReference type="InterPro" id="IPR049394">
    <property type="entry name" value="eEFSec_C"/>
</dbReference>
<gene>
    <name evidence="2" type="ORF">SmJEL517_g05446</name>
</gene>
<dbReference type="RefSeq" id="XP_031022643.1">
    <property type="nucleotide sequence ID" value="XM_031171372.1"/>
</dbReference>
<dbReference type="Pfam" id="PF21208">
    <property type="entry name" value="euk_SelB_III"/>
    <property type="match status" value="1"/>
</dbReference>
<dbReference type="Gene3D" id="3.40.50.300">
    <property type="entry name" value="P-loop containing nucleotide triphosphate hydrolases"/>
    <property type="match status" value="1"/>
</dbReference>
<dbReference type="InterPro" id="IPR005225">
    <property type="entry name" value="Small_GTP-bd"/>
</dbReference>
<dbReference type="CDD" id="cd01889">
    <property type="entry name" value="SelB_euk"/>
    <property type="match status" value="1"/>
</dbReference>
<dbReference type="AlphaFoldDB" id="A0A507BNZ0"/>
<dbReference type="Pfam" id="PF00009">
    <property type="entry name" value="GTP_EFTU"/>
    <property type="match status" value="1"/>
</dbReference>
<dbReference type="EMBL" id="QEAO01000050">
    <property type="protein sequence ID" value="TPX31137.1"/>
    <property type="molecule type" value="Genomic_DNA"/>
</dbReference>
<protein>
    <recommendedName>
        <fullName evidence="1">Tr-type G domain-containing protein</fullName>
    </recommendedName>
</protein>
<evidence type="ECO:0000313" key="2">
    <source>
        <dbReference type="EMBL" id="TPX31137.1"/>
    </source>
</evidence>
<dbReference type="CDD" id="cd04094">
    <property type="entry name" value="eSelB_III"/>
    <property type="match status" value="1"/>
</dbReference>
<dbReference type="PANTHER" id="PTHR43721:SF11">
    <property type="entry name" value="SELENOCYSTEINE-SPECIFIC ELONGATION FACTOR"/>
    <property type="match status" value="1"/>
</dbReference>
<dbReference type="GO" id="GO:0003924">
    <property type="term" value="F:GTPase activity"/>
    <property type="evidence" value="ECO:0007669"/>
    <property type="project" value="InterPro"/>
</dbReference>
<dbReference type="InterPro" id="IPR000795">
    <property type="entry name" value="T_Tr_GTP-bd_dom"/>
</dbReference>
<dbReference type="GO" id="GO:0001514">
    <property type="term" value="P:selenocysteine incorporation"/>
    <property type="evidence" value="ECO:0007669"/>
    <property type="project" value="TreeGrafter"/>
</dbReference>
<dbReference type="PROSITE" id="PS51722">
    <property type="entry name" value="G_TR_2"/>
    <property type="match status" value="1"/>
</dbReference>
<dbReference type="InterPro" id="IPR049393">
    <property type="entry name" value="eEFSec_III"/>
</dbReference>
<dbReference type="Gene3D" id="2.40.30.10">
    <property type="entry name" value="Translation factors"/>
    <property type="match status" value="2"/>
</dbReference>
<sequence>MANDIAEEAASSSISDLNASNKDLSSRPATTASETKKLRVFNVNVGILGHVDSGKTSLAKALSSQASTAAFDKHPQSKQRGITLDLGFSTFSLQPPGTWKGLPYDIIQVTLVDCPGHASLVRTVIGGAQIIDYMILVVDAVRGFQTQTAECLVIGEITTQKMVVALNKIDLFPPEERDSRILKMTTRIKKTLLTTSFPDAQIIPVAASVNATDLHTPGKVAETIGLDTLVEALKSLMVDVPPREETGELVFSVDHCFLVKGQGTVVTGTVLQGTVKVGDTVEIPSLKISKKVKSMQMFRKPVTKAIQGDRVGICVAQMDADLMERGVLSTPGFVKTAVAALIYVERVRFFKGACQSKTLMHVTVGHETVMATAKFFSSESLDKPLSRSGRAHLPEFDFSREYLHEAELPDNPPQRQFWALLEFETPVTCPTKSLYIASRLDTDIHANTCRIAFHGHILQIITDVKYKETVLPGLKIYKMKERTGFIDRITDDKTLIAKGLFKKETSMEPFVNMAIHLIHPSKDGQPGMESAGRIESTFGQSGKVKCYFPSGIGDDVVKAFTSKKKVSTAASSGSSKSLDDVASGGSEGYKLVLRFKRYTYDAERRMIQ</sequence>
<proteinExistence type="predicted"/>
<dbReference type="PANTHER" id="PTHR43721">
    <property type="entry name" value="ELONGATION FACTOR TU-RELATED"/>
    <property type="match status" value="1"/>
</dbReference>
<dbReference type="OrthoDB" id="2067at2759"/>
<dbReference type="FunFam" id="2.40.30.10:FF:000052">
    <property type="entry name" value="Selenocysteine-specific elongation factor EF-Sec"/>
    <property type="match status" value="1"/>
</dbReference>
<comment type="caution">
    <text evidence="2">The sequence shown here is derived from an EMBL/GenBank/DDBJ whole genome shotgun (WGS) entry which is preliminary data.</text>
</comment>
<dbReference type="Pfam" id="PF03144">
    <property type="entry name" value="GTP_EFTU_D2"/>
    <property type="match status" value="1"/>
</dbReference>
<dbReference type="GO" id="GO:0003746">
    <property type="term" value="F:translation elongation factor activity"/>
    <property type="evidence" value="ECO:0007669"/>
    <property type="project" value="TreeGrafter"/>
</dbReference>
<dbReference type="STRING" id="1806994.A0A507BNZ0"/>
<keyword evidence="3" id="KW-1185">Reference proteome</keyword>
<dbReference type="InterPro" id="IPR027417">
    <property type="entry name" value="P-loop_NTPase"/>
</dbReference>
<dbReference type="InterPro" id="IPR009000">
    <property type="entry name" value="Transl_B-barrel_sf"/>
</dbReference>
<dbReference type="GO" id="GO:0005525">
    <property type="term" value="F:GTP binding"/>
    <property type="evidence" value="ECO:0007669"/>
    <property type="project" value="InterPro"/>
</dbReference>
<dbReference type="CDD" id="cd03696">
    <property type="entry name" value="SelB_II"/>
    <property type="match status" value="1"/>
</dbReference>
<dbReference type="NCBIfam" id="TIGR00231">
    <property type="entry name" value="small_GTP"/>
    <property type="match status" value="1"/>
</dbReference>